<dbReference type="Proteomes" id="UP001652625">
    <property type="component" value="Chromosome 04"/>
</dbReference>
<sequence>MYDLIKNRFNPSLCYLHTVYDYLLIIEFYQITSISDVIVNLGVNKQSDVTNVIVTVYNDRLSFFGNWPIRYPLPSFPRQVQNALNKEDKTIIFAARTCLRTQLIQSLFEDITSKYTWYPNSMQYSGVIGALCARLQKKWFTSFNTARKFKK</sequence>
<name>A0ABM4BTR2_HYDVU</name>
<proteinExistence type="predicted"/>
<dbReference type="RefSeq" id="XP_065652551.1">
    <property type="nucleotide sequence ID" value="XM_065796479.1"/>
</dbReference>
<dbReference type="RefSeq" id="XP_065652550.1">
    <property type="nucleotide sequence ID" value="XM_065796478.1"/>
</dbReference>
<evidence type="ECO:0000313" key="1">
    <source>
        <dbReference type="Proteomes" id="UP001652625"/>
    </source>
</evidence>
<accession>A0ABM4BTR2</accession>
<evidence type="ECO:0000313" key="2">
    <source>
        <dbReference type="RefSeq" id="XP_065652550.1"/>
    </source>
</evidence>
<evidence type="ECO:0000313" key="3">
    <source>
        <dbReference type="RefSeq" id="XP_065652551.1"/>
    </source>
</evidence>
<protein>
    <submittedName>
        <fullName evidence="2 3">Uncharacterized protein LOC136079844</fullName>
    </submittedName>
</protein>
<reference evidence="2 3" key="1">
    <citation type="submission" date="2025-05" db="UniProtKB">
        <authorList>
            <consortium name="RefSeq"/>
        </authorList>
    </citation>
    <scope>IDENTIFICATION</scope>
</reference>
<keyword evidence="1" id="KW-1185">Reference proteome</keyword>
<dbReference type="GeneID" id="136079844"/>
<gene>
    <name evidence="2 3" type="primary">LOC136079844</name>
</gene>
<organism evidence="1 3">
    <name type="scientific">Hydra vulgaris</name>
    <name type="common">Hydra</name>
    <name type="synonym">Hydra attenuata</name>
    <dbReference type="NCBI Taxonomy" id="6087"/>
    <lineage>
        <taxon>Eukaryota</taxon>
        <taxon>Metazoa</taxon>
        <taxon>Cnidaria</taxon>
        <taxon>Hydrozoa</taxon>
        <taxon>Hydroidolina</taxon>
        <taxon>Anthoathecata</taxon>
        <taxon>Aplanulata</taxon>
        <taxon>Hydridae</taxon>
        <taxon>Hydra</taxon>
    </lineage>
</organism>